<protein>
    <submittedName>
        <fullName evidence="8">Uncharacterized protein</fullName>
    </submittedName>
</protein>
<keyword evidence="9" id="KW-1185">Reference proteome</keyword>
<evidence type="ECO:0000256" key="2">
    <source>
        <dbReference type="ARBA" id="ARBA00010487"/>
    </source>
</evidence>
<keyword evidence="5 7" id="KW-0472">Membrane</keyword>
<feature type="transmembrane region" description="Helical" evidence="7">
    <location>
        <begin position="7"/>
        <end position="31"/>
    </location>
</feature>
<feature type="region of interest" description="Disordered" evidence="6">
    <location>
        <begin position="180"/>
        <end position="264"/>
    </location>
</feature>
<gene>
    <name evidence="8" type="ORF">CU098_000217</name>
</gene>
<feature type="region of interest" description="Disordered" evidence="6">
    <location>
        <begin position="129"/>
        <end position="159"/>
    </location>
</feature>
<comment type="subcellular location">
    <subcellularLocation>
        <location evidence="1">Membrane</location>
        <topology evidence="1">Multi-pass membrane protein</topology>
    </subcellularLocation>
</comment>
<dbReference type="InterPro" id="IPR051584">
    <property type="entry name" value="GPCR-associated_LMBR1"/>
</dbReference>
<evidence type="ECO:0000256" key="7">
    <source>
        <dbReference type="SAM" id="Phobius"/>
    </source>
</evidence>
<feature type="compositionally biased region" description="Low complexity" evidence="6">
    <location>
        <begin position="142"/>
        <end position="152"/>
    </location>
</feature>
<feature type="compositionally biased region" description="Basic and acidic residues" evidence="6">
    <location>
        <begin position="76"/>
        <end position="85"/>
    </location>
</feature>
<dbReference type="AlphaFoldDB" id="A0A367ILS2"/>
<keyword evidence="3 7" id="KW-0812">Transmembrane</keyword>
<dbReference type="GO" id="GO:0016020">
    <property type="term" value="C:membrane"/>
    <property type="evidence" value="ECO:0007669"/>
    <property type="project" value="UniProtKB-SubCell"/>
</dbReference>
<feature type="region of interest" description="Disordered" evidence="6">
    <location>
        <begin position="76"/>
        <end position="100"/>
    </location>
</feature>
<evidence type="ECO:0000313" key="9">
    <source>
        <dbReference type="Proteomes" id="UP000253551"/>
    </source>
</evidence>
<evidence type="ECO:0000256" key="6">
    <source>
        <dbReference type="SAM" id="MobiDB-lite"/>
    </source>
</evidence>
<comment type="caution">
    <text evidence="8">The sequence shown here is derived from an EMBL/GenBank/DDBJ whole genome shotgun (WGS) entry which is preliminary data.</text>
</comment>
<dbReference type="EMBL" id="PJQM01007097">
    <property type="protein sequence ID" value="RCH78630.1"/>
    <property type="molecule type" value="Genomic_DNA"/>
</dbReference>
<feature type="non-terminal residue" evidence="8">
    <location>
        <position position="1"/>
    </location>
</feature>
<proteinExistence type="inferred from homology"/>
<comment type="similarity">
    <text evidence="2">Belongs to the LIMR family.</text>
</comment>
<accession>A0A367ILS2</accession>
<evidence type="ECO:0000256" key="4">
    <source>
        <dbReference type="ARBA" id="ARBA00022989"/>
    </source>
</evidence>
<name>A0A367ILS2_RHIST</name>
<feature type="compositionally biased region" description="Polar residues" evidence="6">
    <location>
        <begin position="236"/>
        <end position="250"/>
    </location>
</feature>
<sequence>FMGKADLFEFLGAFVDWFPVVILIPSFLLFFNIQDRFLSIFGIKSVYKNNDAEAGENEGLLDADYEEGKALVLEERAAKEREVNPEARTSNGRQSQSPPHMQAYLTKYRLNQSQRSRNDRNRKINELLEESPIASQYHDNVTPPLTSTSSSPNGQLKLDTINTNTFSNKMKQTIGDLFNSLKNDSKEPRSISLHQQSPTESELSGPASNRGNGRVLGRPSTESNRRNNGFIENDSRNTSPFTRLDNTSATESRKTHSNNIFDDI</sequence>
<evidence type="ECO:0000256" key="5">
    <source>
        <dbReference type="ARBA" id="ARBA00023136"/>
    </source>
</evidence>
<feature type="compositionally biased region" description="Polar residues" evidence="6">
    <location>
        <begin position="192"/>
        <end position="211"/>
    </location>
</feature>
<dbReference type="OrthoDB" id="2247886at2759"/>
<reference evidence="8 9" key="1">
    <citation type="journal article" date="2018" name="G3 (Bethesda)">
        <title>Phylogenetic and Phylogenomic Definition of Rhizopus Species.</title>
        <authorList>
            <person name="Gryganskyi A.P."/>
            <person name="Golan J."/>
            <person name="Dolatabadi S."/>
            <person name="Mondo S."/>
            <person name="Robb S."/>
            <person name="Idnurm A."/>
            <person name="Muszewska A."/>
            <person name="Steczkiewicz K."/>
            <person name="Masonjones S."/>
            <person name="Liao H.L."/>
            <person name="Gajdeczka M.T."/>
            <person name="Anike F."/>
            <person name="Vuek A."/>
            <person name="Anishchenko I.M."/>
            <person name="Voigt K."/>
            <person name="de Hoog G.S."/>
            <person name="Smith M.E."/>
            <person name="Heitman J."/>
            <person name="Vilgalys R."/>
            <person name="Stajich J.E."/>
        </authorList>
    </citation>
    <scope>NUCLEOTIDE SEQUENCE [LARGE SCALE GENOMIC DNA]</scope>
    <source>
        <strain evidence="8 9">LSU 92-RS-03</strain>
    </source>
</reference>
<dbReference type="PANTHER" id="PTHR21355:SF0">
    <property type="entry name" value="G-PROTEIN COUPLED RECEPTOR-ASSOCIATED PROTEIN LMBRD2"/>
    <property type="match status" value="1"/>
</dbReference>
<organism evidence="8 9">
    <name type="scientific">Rhizopus stolonifer</name>
    <name type="common">Rhizopus nigricans</name>
    <dbReference type="NCBI Taxonomy" id="4846"/>
    <lineage>
        <taxon>Eukaryota</taxon>
        <taxon>Fungi</taxon>
        <taxon>Fungi incertae sedis</taxon>
        <taxon>Mucoromycota</taxon>
        <taxon>Mucoromycotina</taxon>
        <taxon>Mucoromycetes</taxon>
        <taxon>Mucorales</taxon>
        <taxon>Mucorineae</taxon>
        <taxon>Rhizopodaceae</taxon>
        <taxon>Rhizopus</taxon>
    </lineage>
</organism>
<dbReference type="Proteomes" id="UP000253551">
    <property type="component" value="Unassembled WGS sequence"/>
</dbReference>
<keyword evidence="4 7" id="KW-1133">Transmembrane helix</keyword>
<dbReference type="PANTHER" id="PTHR21355">
    <property type="entry name" value="G-PROTEIN COUPLED RECEPTOR-ASSOCIATED PROTEIN LMBRD2"/>
    <property type="match status" value="1"/>
</dbReference>
<feature type="compositionally biased region" description="Polar residues" evidence="6">
    <location>
        <begin position="87"/>
        <end position="99"/>
    </location>
</feature>
<evidence type="ECO:0000256" key="3">
    <source>
        <dbReference type="ARBA" id="ARBA00022692"/>
    </source>
</evidence>
<evidence type="ECO:0000256" key="1">
    <source>
        <dbReference type="ARBA" id="ARBA00004141"/>
    </source>
</evidence>
<evidence type="ECO:0000313" key="8">
    <source>
        <dbReference type="EMBL" id="RCH78630.1"/>
    </source>
</evidence>